<protein>
    <submittedName>
        <fullName evidence="1">Uncharacterized protein</fullName>
    </submittedName>
</protein>
<organism evidence="1 2">
    <name type="scientific">Aplosporella prunicola CBS 121167</name>
    <dbReference type="NCBI Taxonomy" id="1176127"/>
    <lineage>
        <taxon>Eukaryota</taxon>
        <taxon>Fungi</taxon>
        <taxon>Dikarya</taxon>
        <taxon>Ascomycota</taxon>
        <taxon>Pezizomycotina</taxon>
        <taxon>Dothideomycetes</taxon>
        <taxon>Dothideomycetes incertae sedis</taxon>
        <taxon>Botryosphaeriales</taxon>
        <taxon>Aplosporellaceae</taxon>
        <taxon>Aplosporella</taxon>
    </lineage>
</organism>
<sequence length="166" mass="17551">MRLTLQSEVRQRRLSELCQSIMHSLAIESLQHQSSSLFALLSAVANGAAAAGGPGVAEFRERAGAAINHATQRSETLRYWNGKLVAAIHNHLGSEAAAIECVAASLVAMQNPDALLTPEEQAYCLSDAPLQAALHWVGWARSTLEELGRCGLLDVPAGMQPAAGLA</sequence>
<gene>
    <name evidence="1" type="ORF">K452DRAFT_283931</name>
</gene>
<proteinExistence type="predicted"/>
<dbReference type="GeneID" id="54297355"/>
<reference evidence="1" key="1">
    <citation type="journal article" date="2020" name="Stud. Mycol.">
        <title>101 Dothideomycetes genomes: a test case for predicting lifestyles and emergence of pathogens.</title>
        <authorList>
            <person name="Haridas S."/>
            <person name="Albert R."/>
            <person name="Binder M."/>
            <person name="Bloem J."/>
            <person name="Labutti K."/>
            <person name="Salamov A."/>
            <person name="Andreopoulos B."/>
            <person name="Baker S."/>
            <person name="Barry K."/>
            <person name="Bills G."/>
            <person name="Bluhm B."/>
            <person name="Cannon C."/>
            <person name="Castanera R."/>
            <person name="Culley D."/>
            <person name="Daum C."/>
            <person name="Ezra D."/>
            <person name="Gonzalez J."/>
            <person name="Henrissat B."/>
            <person name="Kuo A."/>
            <person name="Liang C."/>
            <person name="Lipzen A."/>
            <person name="Lutzoni F."/>
            <person name="Magnuson J."/>
            <person name="Mondo S."/>
            <person name="Nolan M."/>
            <person name="Ohm R."/>
            <person name="Pangilinan J."/>
            <person name="Park H.-J."/>
            <person name="Ramirez L."/>
            <person name="Alfaro M."/>
            <person name="Sun H."/>
            <person name="Tritt A."/>
            <person name="Yoshinaga Y."/>
            <person name="Zwiers L.-H."/>
            <person name="Turgeon B."/>
            <person name="Goodwin S."/>
            <person name="Spatafora J."/>
            <person name="Crous P."/>
            <person name="Grigoriev I."/>
        </authorList>
    </citation>
    <scope>NUCLEOTIDE SEQUENCE</scope>
    <source>
        <strain evidence="1">CBS 121167</strain>
    </source>
</reference>
<name>A0A6A6BN60_9PEZI</name>
<dbReference type="RefSeq" id="XP_033401291.1">
    <property type="nucleotide sequence ID" value="XM_033539859.1"/>
</dbReference>
<dbReference type="Proteomes" id="UP000799438">
    <property type="component" value="Unassembled WGS sequence"/>
</dbReference>
<dbReference type="AlphaFoldDB" id="A0A6A6BN60"/>
<accession>A0A6A6BN60</accession>
<dbReference type="EMBL" id="ML995477">
    <property type="protein sequence ID" value="KAF2145579.1"/>
    <property type="molecule type" value="Genomic_DNA"/>
</dbReference>
<evidence type="ECO:0000313" key="1">
    <source>
        <dbReference type="EMBL" id="KAF2145579.1"/>
    </source>
</evidence>
<keyword evidence="2" id="KW-1185">Reference proteome</keyword>
<evidence type="ECO:0000313" key="2">
    <source>
        <dbReference type="Proteomes" id="UP000799438"/>
    </source>
</evidence>